<keyword evidence="7" id="KW-1133">Transmembrane helix</keyword>
<dbReference type="STRING" id="1236970.JCM9140_3329"/>
<accession>W4Q5C6</accession>
<dbReference type="Proteomes" id="UP000018890">
    <property type="component" value="Unassembled WGS sequence"/>
</dbReference>
<dbReference type="EMBL" id="BAUT01000042">
    <property type="protein sequence ID" value="GAE27202.1"/>
    <property type="molecule type" value="Genomic_DNA"/>
</dbReference>
<dbReference type="GO" id="GO:0004888">
    <property type="term" value="F:transmembrane signaling receptor activity"/>
    <property type="evidence" value="ECO:0007669"/>
    <property type="project" value="InterPro"/>
</dbReference>
<keyword evidence="11" id="KW-1185">Reference proteome</keyword>
<dbReference type="Pfam" id="PF00015">
    <property type="entry name" value="MCPsignal"/>
    <property type="match status" value="1"/>
</dbReference>
<evidence type="ECO:0000256" key="4">
    <source>
        <dbReference type="ARBA" id="ARBA00023224"/>
    </source>
</evidence>
<dbReference type="Gene3D" id="1.10.287.950">
    <property type="entry name" value="Methyl-accepting chemotaxis protein"/>
    <property type="match status" value="1"/>
</dbReference>
<dbReference type="GO" id="GO:0007165">
    <property type="term" value="P:signal transduction"/>
    <property type="evidence" value="ECO:0007669"/>
    <property type="project" value="UniProtKB-KW"/>
</dbReference>
<dbReference type="RefSeq" id="WP_034748042.1">
    <property type="nucleotide sequence ID" value="NZ_BAUT01000042.1"/>
</dbReference>
<evidence type="ECO:0008006" key="12">
    <source>
        <dbReference type="Google" id="ProtNLM"/>
    </source>
</evidence>
<keyword evidence="4 6" id="KW-0807">Transducer</keyword>
<dbReference type="SMART" id="SM00283">
    <property type="entry name" value="MA"/>
    <property type="match status" value="1"/>
</dbReference>
<comment type="caution">
    <text evidence="10">The sequence shown here is derived from an EMBL/GenBank/DDBJ whole genome shotgun (WGS) entry which is preliminary data.</text>
</comment>
<feature type="transmembrane region" description="Helical" evidence="7">
    <location>
        <begin position="50"/>
        <end position="75"/>
    </location>
</feature>
<dbReference type="PANTHER" id="PTHR32089">
    <property type="entry name" value="METHYL-ACCEPTING CHEMOTAXIS PROTEIN MCPB"/>
    <property type="match status" value="1"/>
</dbReference>
<dbReference type="GO" id="GO:0006935">
    <property type="term" value="P:chemotaxis"/>
    <property type="evidence" value="ECO:0007669"/>
    <property type="project" value="InterPro"/>
</dbReference>
<protein>
    <recommendedName>
        <fullName evidence="12">Methyl-accepting chemotaxis protein</fullName>
    </recommendedName>
</protein>
<name>W4Q5C6_9BACI</name>
<evidence type="ECO:0000256" key="2">
    <source>
        <dbReference type="ARBA" id="ARBA00022475"/>
    </source>
</evidence>
<dbReference type="InterPro" id="IPR003660">
    <property type="entry name" value="HAMP_dom"/>
</dbReference>
<evidence type="ECO:0000256" key="1">
    <source>
        <dbReference type="ARBA" id="ARBA00004236"/>
    </source>
</evidence>
<reference evidence="10" key="1">
    <citation type="journal article" date="2014" name="Genome Announc.">
        <title>Draft Genome Sequences of Three Alkaliphilic Bacillus Strains, Bacillus wakoensis JCM 9140T, Bacillus akibai JCM 9157T, and Bacillus hemicellulosilyticus JCM 9152T.</title>
        <authorList>
            <person name="Yuki M."/>
            <person name="Oshima K."/>
            <person name="Suda W."/>
            <person name="Oshida Y."/>
            <person name="Kitamura K."/>
            <person name="Iida T."/>
            <person name="Hattori M."/>
            <person name="Ohkuma M."/>
        </authorList>
    </citation>
    <scope>NUCLEOTIDE SEQUENCE [LARGE SCALE GENOMIC DNA]</scope>
    <source>
        <strain evidence="10">JCM 9140</strain>
    </source>
</reference>
<proteinExistence type="inferred from homology"/>
<evidence type="ECO:0000259" key="8">
    <source>
        <dbReference type="PROSITE" id="PS50111"/>
    </source>
</evidence>
<organism evidence="10 11">
    <name type="scientific">Halalkalibacter wakoensis JCM 9140</name>
    <dbReference type="NCBI Taxonomy" id="1236970"/>
    <lineage>
        <taxon>Bacteria</taxon>
        <taxon>Bacillati</taxon>
        <taxon>Bacillota</taxon>
        <taxon>Bacilli</taxon>
        <taxon>Bacillales</taxon>
        <taxon>Bacillaceae</taxon>
        <taxon>Halalkalibacter</taxon>
    </lineage>
</organism>
<comment type="similarity">
    <text evidence="5">Belongs to the methyl-accepting chemotaxis (MCP) protein family.</text>
</comment>
<evidence type="ECO:0000256" key="7">
    <source>
        <dbReference type="SAM" id="Phobius"/>
    </source>
</evidence>
<dbReference type="PANTHER" id="PTHR32089:SF112">
    <property type="entry name" value="LYSOZYME-LIKE PROTEIN-RELATED"/>
    <property type="match status" value="1"/>
</dbReference>
<dbReference type="PROSITE" id="PS50885">
    <property type="entry name" value="HAMP"/>
    <property type="match status" value="1"/>
</dbReference>
<dbReference type="Pfam" id="PF00672">
    <property type="entry name" value="HAMP"/>
    <property type="match status" value="1"/>
</dbReference>
<dbReference type="OrthoDB" id="9807021at2"/>
<dbReference type="SUPFAM" id="SSF58104">
    <property type="entry name" value="Methyl-accepting chemotaxis protein (MCP) signaling domain"/>
    <property type="match status" value="1"/>
</dbReference>
<feature type="domain" description="HAMP" evidence="9">
    <location>
        <begin position="73"/>
        <end position="125"/>
    </location>
</feature>
<evidence type="ECO:0000313" key="10">
    <source>
        <dbReference type="EMBL" id="GAE27202.1"/>
    </source>
</evidence>
<dbReference type="PROSITE" id="PS50111">
    <property type="entry name" value="CHEMOTAXIS_TRANSDUC_2"/>
    <property type="match status" value="1"/>
</dbReference>
<dbReference type="PRINTS" id="PR00260">
    <property type="entry name" value="CHEMTRNSDUCR"/>
</dbReference>
<keyword evidence="7" id="KW-0812">Transmembrane</keyword>
<evidence type="ECO:0000256" key="6">
    <source>
        <dbReference type="PROSITE-ProRule" id="PRU00284"/>
    </source>
</evidence>
<evidence type="ECO:0000313" key="11">
    <source>
        <dbReference type="Proteomes" id="UP000018890"/>
    </source>
</evidence>
<comment type="subcellular location">
    <subcellularLocation>
        <location evidence="1">Cell membrane</location>
    </subcellularLocation>
</comment>
<evidence type="ECO:0000256" key="3">
    <source>
        <dbReference type="ARBA" id="ARBA00023136"/>
    </source>
</evidence>
<keyword evidence="3 7" id="KW-0472">Membrane</keyword>
<dbReference type="Gene3D" id="6.10.340.10">
    <property type="match status" value="1"/>
</dbReference>
<dbReference type="InterPro" id="IPR004090">
    <property type="entry name" value="Chemotax_Me-accpt_rcpt"/>
</dbReference>
<evidence type="ECO:0000256" key="5">
    <source>
        <dbReference type="ARBA" id="ARBA00029447"/>
    </source>
</evidence>
<feature type="domain" description="Methyl-accepting transducer" evidence="8">
    <location>
        <begin position="144"/>
        <end position="380"/>
    </location>
</feature>
<dbReference type="InterPro" id="IPR004089">
    <property type="entry name" value="MCPsignal_dom"/>
</dbReference>
<gene>
    <name evidence="10" type="ORF">JCM9140_3329</name>
</gene>
<evidence type="ECO:0000259" key="9">
    <source>
        <dbReference type="PROSITE" id="PS50885"/>
    </source>
</evidence>
<sequence>MFQSLDQIKFFQTIKFKLLLIVVISSLIGAPISGAINSILSQNGFVGGGILTIVTFVINILTIPLLVVVFSHFFITKRIAKVNKKIVEFDKGNYDYQIEDRWNDEIGLLGQNVTQLATNLSKSMDDFHVQSNRVFDRTKEFQRVFSNLEGKNNDQNTLLQSIDDSNQDVFQTFDQTTSILREVAVAVEDASQTLERLNDRSTKSSKLADESQETLVRIDKQFGDIQSESKETARLVEGLTSKTAEVAKVMELIKNIADQTNLLALNATIEAARAGEHGKGFSVVAEEVRKLAEHSIGATDQINETIEQMKQDVEHVATSMKDSREEIEEGSKMFSHVHESIHQVLEQLKEFSQDVEGISSMMEEVNASSQEISSIMESSKSLVQKNERYFEQYKELQSEVDSSIYEGNKQVHVLVEQVDRLENQTA</sequence>
<dbReference type="GO" id="GO:0005886">
    <property type="term" value="C:plasma membrane"/>
    <property type="evidence" value="ECO:0007669"/>
    <property type="project" value="UniProtKB-SubCell"/>
</dbReference>
<keyword evidence="2" id="KW-1003">Cell membrane</keyword>
<dbReference type="CDD" id="cd06225">
    <property type="entry name" value="HAMP"/>
    <property type="match status" value="1"/>
</dbReference>
<dbReference type="AlphaFoldDB" id="W4Q5C6"/>